<dbReference type="InterPro" id="IPR036047">
    <property type="entry name" value="F-box-like_dom_sf"/>
</dbReference>
<gene>
    <name evidence="1" type="ORF">KI688_007678</name>
</gene>
<protein>
    <recommendedName>
        <fullName evidence="3">F-box domain-containing protein</fullName>
    </recommendedName>
</protein>
<comment type="caution">
    <text evidence="1">The sequence shown here is derived from an EMBL/GenBank/DDBJ whole genome shotgun (WGS) entry which is preliminary data.</text>
</comment>
<reference evidence="1" key="1">
    <citation type="submission" date="2021-06" db="EMBL/GenBank/DDBJ databases">
        <title>Genome Sequence of Mortierella hyaline Strain SCG-10, a Cold-Adapted, Nitrate-Reducing Fungus Isolated from Soil in Minnesota, USA.</title>
        <authorList>
            <person name="Aldossari N."/>
        </authorList>
    </citation>
    <scope>NUCLEOTIDE SEQUENCE</scope>
    <source>
        <strain evidence="1">SCG-10</strain>
    </source>
</reference>
<dbReference type="InterPro" id="IPR032675">
    <property type="entry name" value="LRR_dom_sf"/>
</dbReference>
<dbReference type="Gene3D" id="3.80.10.10">
    <property type="entry name" value="Ribonuclease Inhibitor"/>
    <property type="match status" value="1"/>
</dbReference>
<dbReference type="EMBL" id="JAHRHY010000026">
    <property type="protein sequence ID" value="KAG9061049.1"/>
    <property type="molecule type" value="Genomic_DNA"/>
</dbReference>
<name>A0A9P7XJE5_9FUNG</name>
<accession>A0A9P7XJE5</accession>
<dbReference type="Proteomes" id="UP000707451">
    <property type="component" value="Unassembled WGS sequence"/>
</dbReference>
<sequence length="465" mass="52311">MQIAQIDPPNSPLDLSEVRTRIASFLGHKDCLSCIRVSRAWFHDFAPLVWHTIDFDKHAAAFAKVTPQVLDKYGGFISQTLNISALGHIQALQHVKVNSIAAMRIHLLGNWLYRSMLSDLLRRSHGSITSLTFWCHPPEPNTFEKQRSEAYHYMHVNDIFAPLPSSTDPRSNGSLGTRLKSLSLTHTCLTREGFSSILQYSPLLDELTLERVTVIHHKPGIPLYTGSALRYLSADFSQVWCNDSWASPAPSLLLHFPLLEKWHLALLAQPNNRAIDLKNLDFSSWCPLLQTVTFGSDDTEGISALLLNNFKDLKSCTLSAKTLAMSTALGLVSHLDSLTTIRFTGEVHEVTSMQLLSVIVKLCRNLQVLSFESLVCDVETVEKIRWGCKGLRELRIRFQGLDTPEDIDDCLKKLCVTTRSCGIASTRPMNKDTISIRVVQHLLQFTKLRTVWLGTKDYYIPRSSA</sequence>
<organism evidence="1 2">
    <name type="scientific">Linnemannia hyalina</name>
    <dbReference type="NCBI Taxonomy" id="64524"/>
    <lineage>
        <taxon>Eukaryota</taxon>
        <taxon>Fungi</taxon>
        <taxon>Fungi incertae sedis</taxon>
        <taxon>Mucoromycota</taxon>
        <taxon>Mortierellomycotina</taxon>
        <taxon>Mortierellomycetes</taxon>
        <taxon>Mortierellales</taxon>
        <taxon>Mortierellaceae</taxon>
        <taxon>Linnemannia</taxon>
    </lineage>
</organism>
<dbReference type="AlphaFoldDB" id="A0A9P7XJE5"/>
<dbReference type="OrthoDB" id="2437965at2759"/>
<evidence type="ECO:0008006" key="3">
    <source>
        <dbReference type="Google" id="ProtNLM"/>
    </source>
</evidence>
<dbReference type="SUPFAM" id="SSF81383">
    <property type="entry name" value="F-box domain"/>
    <property type="match status" value="1"/>
</dbReference>
<proteinExistence type="predicted"/>
<keyword evidence="2" id="KW-1185">Reference proteome</keyword>
<evidence type="ECO:0000313" key="2">
    <source>
        <dbReference type="Proteomes" id="UP000707451"/>
    </source>
</evidence>
<evidence type="ECO:0000313" key="1">
    <source>
        <dbReference type="EMBL" id="KAG9061049.1"/>
    </source>
</evidence>